<dbReference type="InterPro" id="IPR002052">
    <property type="entry name" value="DNA_methylase_N6_adenine_CS"/>
</dbReference>
<dbReference type="PROSITE" id="PS00092">
    <property type="entry name" value="N6_MTASE"/>
    <property type="match status" value="1"/>
</dbReference>
<dbReference type="Pfam" id="PF04313">
    <property type="entry name" value="HSDR_N"/>
    <property type="match status" value="1"/>
</dbReference>
<dbReference type="InterPro" id="IPR029063">
    <property type="entry name" value="SAM-dependent_MTases_sf"/>
</dbReference>
<dbReference type="PANTHER" id="PTHR33841">
    <property type="entry name" value="DNA METHYLTRANSFERASE YEEA-RELATED"/>
    <property type="match status" value="1"/>
</dbReference>
<dbReference type="InterPro" id="IPR007409">
    <property type="entry name" value="Restrct_endonuc_type1_HsdR_N"/>
</dbReference>
<evidence type="ECO:0000256" key="3">
    <source>
        <dbReference type="ARBA" id="ARBA00022679"/>
    </source>
</evidence>
<dbReference type="InterPro" id="IPR025931">
    <property type="entry name" value="TaqI_C"/>
</dbReference>
<dbReference type="EC" id="2.1.1.72" evidence="1"/>
<evidence type="ECO:0000259" key="10">
    <source>
        <dbReference type="Pfam" id="PF12950"/>
    </source>
</evidence>
<evidence type="ECO:0000256" key="1">
    <source>
        <dbReference type="ARBA" id="ARBA00011900"/>
    </source>
</evidence>
<keyword evidence="2" id="KW-0489">Methyltransferase</keyword>
<evidence type="ECO:0000256" key="7">
    <source>
        <dbReference type="ARBA" id="ARBA00047942"/>
    </source>
</evidence>
<dbReference type="GO" id="GO:0005524">
    <property type="term" value="F:ATP binding"/>
    <property type="evidence" value="ECO:0007669"/>
    <property type="project" value="UniProtKB-KW"/>
</dbReference>
<dbReference type="EMBL" id="OJIN01000008">
    <property type="protein sequence ID" value="SPD71807.1"/>
    <property type="molecule type" value="Genomic_DNA"/>
</dbReference>
<evidence type="ECO:0000256" key="6">
    <source>
        <dbReference type="ARBA" id="ARBA00023125"/>
    </source>
</evidence>
<dbReference type="InterPro" id="IPR050953">
    <property type="entry name" value="N4_N6_ade-DNA_methylase"/>
</dbReference>
<dbReference type="GO" id="GO:0009035">
    <property type="term" value="F:type I site-specific deoxyribonuclease activity"/>
    <property type="evidence" value="ECO:0007669"/>
    <property type="project" value="UniProtKB-EC"/>
</dbReference>
<name>A0A445MQQ7_9BACT</name>
<evidence type="ECO:0000259" key="8">
    <source>
        <dbReference type="Pfam" id="PF04313"/>
    </source>
</evidence>
<dbReference type="Pfam" id="PF07669">
    <property type="entry name" value="Eco57I"/>
    <property type="match status" value="1"/>
</dbReference>
<evidence type="ECO:0000259" key="9">
    <source>
        <dbReference type="Pfam" id="PF07669"/>
    </source>
</evidence>
<reference evidence="11" key="1">
    <citation type="submission" date="2018-01" db="EMBL/GenBank/DDBJ databases">
        <authorList>
            <person name="Regsiter A."/>
            <person name="William W."/>
        </authorList>
    </citation>
    <scope>NUCLEOTIDE SEQUENCE</scope>
    <source>
        <strain evidence="11">TRIP AH-1</strain>
    </source>
</reference>
<comment type="catalytic activity">
    <reaction evidence="7">
        <text>a 2'-deoxyadenosine in DNA + S-adenosyl-L-methionine = an N(6)-methyl-2'-deoxyadenosine in DNA + S-adenosyl-L-homocysteine + H(+)</text>
        <dbReference type="Rhea" id="RHEA:15197"/>
        <dbReference type="Rhea" id="RHEA-COMP:12418"/>
        <dbReference type="Rhea" id="RHEA-COMP:12419"/>
        <dbReference type="ChEBI" id="CHEBI:15378"/>
        <dbReference type="ChEBI" id="CHEBI:57856"/>
        <dbReference type="ChEBI" id="CHEBI:59789"/>
        <dbReference type="ChEBI" id="CHEBI:90615"/>
        <dbReference type="ChEBI" id="CHEBI:90616"/>
        <dbReference type="EC" id="2.1.1.72"/>
    </reaction>
</comment>
<dbReference type="Gene3D" id="3.40.50.150">
    <property type="entry name" value="Vaccinia Virus protein VP39"/>
    <property type="match status" value="1"/>
</dbReference>
<feature type="domain" description="Restriction endonuclease type I HsdR N-terminal" evidence="8">
    <location>
        <begin position="26"/>
        <end position="136"/>
    </location>
</feature>
<keyword evidence="6" id="KW-0238">DNA-binding</keyword>
<dbReference type="SUPFAM" id="SSF53335">
    <property type="entry name" value="S-adenosyl-L-methionine-dependent methyltransferases"/>
    <property type="match status" value="1"/>
</dbReference>
<organism evidence="11">
    <name type="scientific">uncultured Desulfobacterium sp</name>
    <dbReference type="NCBI Taxonomy" id="201089"/>
    <lineage>
        <taxon>Bacteria</taxon>
        <taxon>Pseudomonadati</taxon>
        <taxon>Thermodesulfobacteriota</taxon>
        <taxon>Desulfobacteria</taxon>
        <taxon>Desulfobacterales</taxon>
        <taxon>Desulfobacteriaceae</taxon>
        <taxon>Desulfobacterium</taxon>
        <taxon>environmental samples</taxon>
    </lineage>
</organism>
<accession>A0A445MQQ7</accession>
<evidence type="ECO:0000256" key="2">
    <source>
        <dbReference type="ARBA" id="ARBA00022603"/>
    </source>
</evidence>
<dbReference type="AlphaFoldDB" id="A0A445MQQ7"/>
<dbReference type="InterPro" id="IPR011639">
    <property type="entry name" value="MethylTrfase_TaqI-like_dom"/>
</dbReference>
<keyword evidence="4" id="KW-0949">S-adenosyl-L-methionine</keyword>
<evidence type="ECO:0000256" key="5">
    <source>
        <dbReference type="ARBA" id="ARBA00022747"/>
    </source>
</evidence>
<feature type="domain" description="Type II methyltransferase M.TaqI-like" evidence="9">
    <location>
        <begin position="463"/>
        <end position="651"/>
    </location>
</feature>
<keyword evidence="3" id="KW-0808">Transferase</keyword>
<dbReference type="GO" id="GO:0009007">
    <property type="term" value="F:site-specific DNA-methyltransferase (adenine-specific) activity"/>
    <property type="evidence" value="ECO:0007669"/>
    <property type="project" value="UniProtKB-EC"/>
</dbReference>
<evidence type="ECO:0000313" key="11">
    <source>
        <dbReference type="EMBL" id="SPD71807.1"/>
    </source>
</evidence>
<dbReference type="PRINTS" id="PR00507">
    <property type="entry name" value="N12N6MTFRASE"/>
</dbReference>
<keyword evidence="5" id="KW-0680">Restriction system</keyword>
<dbReference type="GO" id="GO:0009307">
    <property type="term" value="P:DNA restriction-modification system"/>
    <property type="evidence" value="ECO:0007669"/>
    <property type="project" value="UniProtKB-KW"/>
</dbReference>
<evidence type="ECO:0000256" key="4">
    <source>
        <dbReference type="ARBA" id="ARBA00022691"/>
    </source>
</evidence>
<dbReference type="PANTHER" id="PTHR33841:SF1">
    <property type="entry name" value="DNA METHYLTRANSFERASE A"/>
    <property type="match status" value="1"/>
</dbReference>
<proteinExistence type="predicted"/>
<sequence length="1002" mass="116061">MNVPDRIKELTETFACNLESYKKGIYNETQTRREFIDPFFEELGWDVANKQGYAEAYKDVIHEDAIKVGGVTKAPDYCFRIGGARKFFLEAKKPSINLQEDILPAYQLRRYGWSAKLPLSILTDFEEFAVYDCRVKPVKTDKVSHSRILYLKYTDYTDRWEEIAGVFSRDAILKGSFDKYIESSKIKKGTTEVDAAFLQEIERWRELLARNIALRNPDLSQRELNFAVQQTIDRIVFLRICEDRGMEAYGGLMALRNGENIYRRLFHLFNKADEKYNSGLFHFKKEKDRENCDNLTPFLRIDDKPLKDIFSNLYYPESPYEFSVLTADILGQVYEKFLGKVIRLTAGHQAKIEEKPEVRKAGGVYYTPDYIVDYIVKNTVGKLLEGKKAGPRGGVSHLKILDPACGSGSFLIGAYQFLLDWHRDEYIKDGPQNWSKGKTSRIYQSLKGEWRLTTEERKRILLNNIYGVDIDHQAVEVTKLSLLLKVLEGEDEQSIGKQMSLFQERVLPDLSNNIKCGNSLIGPDFYEHRQMSFFDEEEIFRVNAFDWNAEFAEVMKEGGFDAVIGNPPYVRQEGLMDFKPYFEKRFSVYNGVADLYVYFIEKGVSLLRQGGFFSYIVANKWFRANYGKPLRQWMKQQHILEIIDFGDLPVFKQATTYPCIVVIQNKTPGASFQASKIRTLDFSNLQAYVNQHRHDVRQAALDESGWSLANRSTQDVLDKLRNTGVPLGKYVNGKIYYGIKTGLNEALVIDDATREKLIAEEPKSAEVIKPFLAGRDIKRYQPVFSEKHVIFTKRGIDIEKYPAIRNYLAQFKERLMPRPKDWKGEKWQGRKPGSYQWYEIQDTVDYYAEFEKPKIIVPAIVKSASYAFDTEGFYSNDKTTIIPTTDMYLLGLISSRALDYYIHSISSTKQGGYFEYKPMYISKLPIRTIDRNDPSDVARHDQMVSLVDHMLGLNKRLAESKVPQTTEMLRRQIESTDMQIDQLVYKLYDLTEDEIKIVESET</sequence>
<dbReference type="GO" id="GO:0003677">
    <property type="term" value="F:DNA binding"/>
    <property type="evidence" value="ECO:0007669"/>
    <property type="project" value="UniProtKB-KW"/>
</dbReference>
<gene>
    <name evidence="11" type="ORF">PITCH_A1050007</name>
</gene>
<dbReference type="Pfam" id="PF12950">
    <property type="entry name" value="TaqI_C"/>
    <property type="match status" value="1"/>
</dbReference>
<dbReference type="GO" id="GO:0032259">
    <property type="term" value="P:methylation"/>
    <property type="evidence" value="ECO:0007669"/>
    <property type="project" value="UniProtKB-KW"/>
</dbReference>
<protein>
    <recommendedName>
        <fullName evidence="1">site-specific DNA-methyltransferase (adenine-specific)</fullName>
        <ecNumber evidence="1">2.1.1.72</ecNumber>
    </recommendedName>
</protein>
<feature type="domain" description="TaqI-like C-terminal specificity" evidence="10">
    <location>
        <begin position="769"/>
        <end position="926"/>
    </location>
</feature>